<dbReference type="PIRSF" id="PIRSF031509">
    <property type="entry name" value="Cell_wall_LiaF/YvqF"/>
    <property type="match status" value="1"/>
</dbReference>
<proteinExistence type="predicted"/>
<dbReference type="NCBIfam" id="NF040535">
    <property type="entry name" value="LiaF_C_term"/>
    <property type="match status" value="1"/>
</dbReference>
<dbReference type="Proteomes" id="UP000276770">
    <property type="component" value="Unassembled WGS sequence"/>
</dbReference>
<gene>
    <name evidence="4" type="ORF">D9X91_18795</name>
</gene>
<dbReference type="GO" id="GO:0016020">
    <property type="term" value="C:membrane"/>
    <property type="evidence" value="ECO:0007669"/>
    <property type="project" value="InterPro"/>
</dbReference>
<dbReference type="Pfam" id="PF09922">
    <property type="entry name" value="LiaF-like_C"/>
    <property type="match status" value="1"/>
</dbReference>
<protein>
    <submittedName>
        <fullName evidence="4">Cell wall-active antibiotics response protein</fullName>
    </submittedName>
</protein>
<keyword evidence="1" id="KW-1133">Transmembrane helix</keyword>
<dbReference type="InterPro" id="IPR016975">
    <property type="entry name" value="Cell_wall_LiaF"/>
</dbReference>
<evidence type="ECO:0000259" key="3">
    <source>
        <dbReference type="Pfam" id="PF24661"/>
    </source>
</evidence>
<name>A0A3L7JXB6_9BACI</name>
<evidence type="ECO:0000259" key="2">
    <source>
        <dbReference type="Pfam" id="PF09922"/>
    </source>
</evidence>
<dbReference type="InterPro" id="IPR047793">
    <property type="entry name" value="LiaF_C"/>
</dbReference>
<accession>A0A3L7JXB6</accession>
<reference evidence="4 5" key="1">
    <citation type="submission" date="2018-10" db="EMBL/GenBank/DDBJ databases">
        <title>Falsibacillus sp. genome draft.</title>
        <authorList>
            <person name="Shi S."/>
        </authorList>
    </citation>
    <scope>NUCLEOTIDE SEQUENCE [LARGE SCALE GENOMIC DNA]</scope>
    <source>
        <strain evidence="4 5">GY 10110</strain>
    </source>
</reference>
<feature type="transmembrane region" description="Helical" evidence="1">
    <location>
        <begin position="57"/>
        <end position="90"/>
    </location>
</feature>
<feature type="domain" description="DUF7649" evidence="3">
    <location>
        <begin position="11"/>
        <end position="90"/>
    </location>
</feature>
<keyword evidence="5" id="KW-1185">Reference proteome</keyword>
<dbReference type="Pfam" id="PF24661">
    <property type="entry name" value="DUF7649"/>
    <property type="match status" value="1"/>
</dbReference>
<dbReference type="EMBL" id="RCVZ01000017">
    <property type="protein sequence ID" value="RLQ93082.1"/>
    <property type="molecule type" value="Genomic_DNA"/>
</dbReference>
<sequence>MMDKLKGDGLSWIILIGILLLVFELSFHNGDAIFSLLVAGGLIYLGKKKKDNGNKRNLFFWIGIIILIVTIFNLVTFRLLIIAIIGYAVIQFAKSKQEPKVIKPKINLEKKPRSNEAIYIKTPYFKNQWFGSQATVDHPFEWEDINIQAGVGDTIIDLSNTVLPNGEAVIFIKNLIGNIKILVPYETEISIRHSVVAGASTIFQHQEHSSFNHTVHFQTEGYEQAEQKVKVITSLLVGNIEVKRV</sequence>
<evidence type="ECO:0000313" key="5">
    <source>
        <dbReference type="Proteomes" id="UP000276770"/>
    </source>
</evidence>
<evidence type="ECO:0000256" key="1">
    <source>
        <dbReference type="SAM" id="Phobius"/>
    </source>
</evidence>
<evidence type="ECO:0000313" key="4">
    <source>
        <dbReference type="EMBL" id="RLQ93082.1"/>
    </source>
</evidence>
<dbReference type="OrthoDB" id="2351415at2"/>
<dbReference type="InterPro" id="IPR056066">
    <property type="entry name" value="DUF7649"/>
</dbReference>
<comment type="caution">
    <text evidence="4">The sequence shown here is derived from an EMBL/GenBank/DDBJ whole genome shotgun (WGS) entry which is preliminary data.</text>
</comment>
<feature type="transmembrane region" description="Helical" evidence="1">
    <location>
        <begin position="12"/>
        <end position="45"/>
    </location>
</feature>
<dbReference type="RefSeq" id="WP_121682189.1">
    <property type="nucleotide sequence ID" value="NZ_RCVZ01000017.1"/>
</dbReference>
<organism evidence="4 5">
    <name type="scientific">Falsibacillus albus</name>
    <dbReference type="NCBI Taxonomy" id="2478915"/>
    <lineage>
        <taxon>Bacteria</taxon>
        <taxon>Bacillati</taxon>
        <taxon>Bacillota</taxon>
        <taxon>Bacilli</taxon>
        <taxon>Bacillales</taxon>
        <taxon>Bacillaceae</taxon>
        <taxon>Falsibacillus</taxon>
    </lineage>
</organism>
<feature type="domain" description="Cell wall-active antibiotics response LiaF-like C-terminal" evidence="2">
    <location>
        <begin position="129"/>
        <end position="242"/>
    </location>
</feature>
<dbReference type="InterPro" id="IPR024425">
    <property type="entry name" value="LiaF-like_C"/>
</dbReference>
<keyword evidence="1" id="KW-0472">Membrane</keyword>
<dbReference type="AlphaFoldDB" id="A0A3L7JXB6"/>
<keyword evidence="1" id="KW-0812">Transmembrane</keyword>